<evidence type="ECO:0000256" key="3">
    <source>
        <dbReference type="ARBA" id="ARBA00022840"/>
    </source>
</evidence>
<dbReference type="OrthoDB" id="9806149at2"/>
<dbReference type="GO" id="GO:0005524">
    <property type="term" value="F:ATP binding"/>
    <property type="evidence" value="ECO:0007669"/>
    <property type="project" value="UniProtKB-KW"/>
</dbReference>
<dbReference type="Gene3D" id="3.40.50.300">
    <property type="entry name" value="P-loop containing nucleotide triphosphate hydrolases"/>
    <property type="match status" value="1"/>
</dbReference>
<dbReference type="NCBIfam" id="TIGR01978">
    <property type="entry name" value="sufC"/>
    <property type="match status" value="1"/>
</dbReference>
<name>A0A0K1JJR0_9MICO</name>
<protein>
    <submittedName>
        <fullName evidence="5">Cysteine desulfurase</fullName>
    </submittedName>
</protein>
<keyword evidence="3" id="KW-0067">ATP-binding</keyword>
<dbReference type="SUPFAM" id="SSF52540">
    <property type="entry name" value="P-loop containing nucleoside triphosphate hydrolases"/>
    <property type="match status" value="1"/>
</dbReference>
<dbReference type="InterPro" id="IPR010230">
    <property type="entry name" value="FeS-cluster_ATPase_SufC"/>
</dbReference>
<dbReference type="SMART" id="SM00382">
    <property type="entry name" value="AAA"/>
    <property type="match status" value="1"/>
</dbReference>
<evidence type="ECO:0000313" key="6">
    <source>
        <dbReference type="Proteomes" id="UP000066480"/>
    </source>
</evidence>
<dbReference type="PANTHER" id="PTHR43204">
    <property type="entry name" value="ABC TRANSPORTER I FAMILY MEMBER 6, CHLOROPLASTIC"/>
    <property type="match status" value="1"/>
</dbReference>
<dbReference type="InterPro" id="IPR003439">
    <property type="entry name" value="ABC_transporter-like_ATP-bd"/>
</dbReference>
<accession>A0A0K1JJR0</accession>
<gene>
    <name evidence="5" type="primary">sufC</name>
    <name evidence="5" type="ORF">VV02_14655</name>
</gene>
<proteinExistence type="inferred from homology"/>
<dbReference type="STRING" id="571913.VV02_14655"/>
<keyword evidence="6" id="KW-1185">Reference proteome</keyword>
<dbReference type="InterPro" id="IPR027417">
    <property type="entry name" value="P-loop_NTPase"/>
</dbReference>
<dbReference type="Pfam" id="PF00005">
    <property type="entry name" value="ABC_tran"/>
    <property type="match status" value="1"/>
</dbReference>
<dbReference type="AlphaFoldDB" id="A0A0K1JJR0"/>
<dbReference type="RefSeq" id="WP_052592561.1">
    <property type="nucleotide sequence ID" value="NZ_CP011112.1"/>
</dbReference>
<organism evidence="5 6">
    <name type="scientific">Luteipulveratus mongoliensis</name>
    <dbReference type="NCBI Taxonomy" id="571913"/>
    <lineage>
        <taxon>Bacteria</taxon>
        <taxon>Bacillati</taxon>
        <taxon>Actinomycetota</taxon>
        <taxon>Actinomycetes</taxon>
        <taxon>Micrococcales</taxon>
        <taxon>Dermacoccaceae</taxon>
        <taxon>Luteipulveratus</taxon>
    </lineage>
</organism>
<sequence>MATLEIRDLHVSVDVEDGTKEILKGVNLTVKSGETHAIMGPNGSGKSTLAYSIAGHPKYTVTSGTVTLDGEDVLAMAIDERARAGLFLAMQYPVEVPGVTVSNFLRTAKTAVDGEAPKLRTWVKDVKGAMENLRMDPAFAERNVNEGFSGGEKKRHEILQMELLKPQIAILDETDSGLDVDALRVVSEGVNRAKETSEVGVLLITHYTRILRYIKPDFVHVFIDGKVAEEGGSELADRLEAEGYDRYVSAAKA</sequence>
<dbReference type="PROSITE" id="PS50893">
    <property type="entry name" value="ABC_TRANSPORTER_2"/>
    <property type="match status" value="1"/>
</dbReference>
<evidence type="ECO:0000256" key="2">
    <source>
        <dbReference type="ARBA" id="ARBA00022741"/>
    </source>
</evidence>
<reference evidence="5 6" key="1">
    <citation type="submission" date="2015-03" db="EMBL/GenBank/DDBJ databases">
        <title>Luteipulveratus halotolerans sp. nov., a novel actinobacterium (Dermacoccaceae) from Sarawak, Malaysia.</title>
        <authorList>
            <person name="Juboi H."/>
            <person name="Basik A."/>
            <person name="Shamsul S.S."/>
            <person name="Arnold P."/>
            <person name="Schmitt E.K."/>
            <person name="Sanglier J.-J."/>
            <person name="Yeo T."/>
        </authorList>
    </citation>
    <scope>NUCLEOTIDE SEQUENCE [LARGE SCALE GENOMIC DNA]</scope>
    <source>
        <strain evidence="5 6">MN07-A0370</strain>
    </source>
</reference>
<keyword evidence="2" id="KW-0547">Nucleotide-binding</keyword>
<dbReference type="KEGG" id="lmoi:VV02_14655"/>
<dbReference type="GO" id="GO:0016887">
    <property type="term" value="F:ATP hydrolysis activity"/>
    <property type="evidence" value="ECO:0007669"/>
    <property type="project" value="InterPro"/>
</dbReference>
<dbReference type="PATRIC" id="fig|571913.6.peg.2978"/>
<dbReference type="Proteomes" id="UP000066480">
    <property type="component" value="Chromosome"/>
</dbReference>
<dbReference type="CDD" id="cd03217">
    <property type="entry name" value="ABC_FeS_Assembly"/>
    <property type="match status" value="1"/>
</dbReference>
<comment type="similarity">
    <text evidence="1">Belongs to the ABC transporter superfamily. Ycf16 family.</text>
</comment>
<evidence type="ECO:0000256" key="1">
    <source>
        <dbReference type="ARBA" id="ARBA00006216"/>
    </source>
</evidence>
<dbReference type="EMBL" id="CP011112">
    <property type="protein sequence ID" value="AKU16818.1"/>
    <property type="molecule type" value="Genomic_DNA"/>
</dbReference>
<dbReference type="PANTHER" id="PTHR43204:SF1">
    <property type="entry name" value="ABC TRANSPORTER I FAMILY MEMBER 6, CHLOROPLASTIC"/>
    <property type="match status" value="1"/>
</dbReference>
<evidence type="ECO:0000313" key="5">
    <source>
        <dbReference type="EMBL" id="AKU16818.1"/>
    </source>
</evidence>
<feature type="domain" description="ABC transporter" evidence="4">
    <location>
        <begin position="4"/>
        <end position="249"/>
    </location>
</feature>
<evidence type="ECO:0000259" key="4">
    <source>
        <dbReference type="PROSITE" id="PS50893"/>
    </source>
</evidence>
<dbReference type="InterPro" id="IPR003593">
    <property type="entry name" value="AAA+_ATPase"/>
</dbReference>